<organism evidence="8 9">
    <name type="scientific">Rhynchospora pubera</name>
    <dbReference type="NCBI Taxonomy" id="906938"/>
    <lineage>
        <taxon>Eukaryota</taxon>
        <taxon>Viridiplantae</taxon>
        <taxon>Streptophyta</taxon>
        <taxon>Embryophyta</taxon>
        <taxon>Tracheophyta</taxon>
        <taxon>Spermatophyta</taxon>
        <taxon>Magnoliopsida</taxon>
        <taxon>Liliopsida</taxon>
        <taxon>Poales</taxon>
        <taxon>Cyperaceae</taxon>
        <taxon>Cyperoideae</taxon>
        <taxon>Rhynchosporeae</taxon>
        <taxon>Rhynchospora</taxon>
    </lineage>
</organism>
<dbReference type="SUPFAM" id="SSF54695">
    <property type="entry name" value="POZ domain"/>
    <property type="match status" value="1"/>
</dbReference>
<dbReference type="PANTHER" id="PTHR11165">
    <property type="entry name" value="SKP1"/>
    <property type="match status" value="1"/>
</dbReference>
<dbReference type="GO" id="GO:0009867">
    <property type="term" value="P:jasmonic acid mediated signaling pathway"/>
    <property type="evidence" value="ECO:0007669"/>
    <property type="project" value="UniProtKB-ARBA"/>
</dbReference>
<evidence type="ECO:0000256" key="4">
    <source>
        <dbReference type="PIRNR" id="PIRNR028729"/>
    </source>
</evidence>
<dbReference type="InterPro" id="IPR011333">
    <property type="entry name" value="SKP1/BTB/POZ_sf"/>
</dbReference>
<dbReference type="InterPro" id="IPR036296">
    <property type="entry name" value="SKP1-like_dim_sf"/>
</dbReference>
<dbReference type="InterPro" id="IPR016897">
    <property type="entry name" value="SKP1"/>
</dbReference>
<dbReference type="FunFam" id="3.30.710.10:FF:000026">
    <property type="entry name" value="E3 ubiquitin ligase complex SCF subunit"/>
    <property type="match status" value="1"/>
</dbReference>
<dbReference type="InterPro" id="IPR016073">
    <property type="entry name" value="Skp1_comp_POZ"/>
</dbReference>
<sequence>MGNIITSQNITPKNPDVEENNTTSKSYITLRSLDGGKFEVPEAVAKVSPTICQMIEDDYDKSIIPIHNVTATTLAMVIEYCKKNVKVTDASKIETAEPDTSMMSAEALKNWDQEFIDVDIDTLYDLIMAADYLKINGLMDLACEKVAYMIKGRSVEELRQMFNIENGFSPEVEEEHRRLNPWAFD</sequence>
<feature type="domain" description="SKP1 component POZ" evidence="7">
    <location>
        <begin position="27"/>
        <end position="85"/>
    </location>
</feature>
<dbReference type="GO" id="GO:0016567">
    <property type="term" value="P:protein ubiquitination"/>
    <property type="evidence" value="ECO:0007669"/>
    <property type="project" value="UniProtKB-UniRule"/>
</dbReference>
<dbReference type="Gene3D" id="3.30.710.10">
    <property type="entry name" value="Potassium Channel Kv1.1, Chain A"/>
    <property type="match status" value="1"/>
</dbReference>
<reference evidence="8" key="1">
    <citation type="submission" date="2022-08" db="EMBL/GenBank/DDBJ databases">
        <authorList>
            <person name="Marques A."/>
        </authorList>
    </citation>
    <scope>NUCLEOTIDE SEQUENCE</scope>
    <source>
        <strain evidence="8">RhyPub2mFocal</strain>
        <tissue evidence="8">Leaves</tissue>
    </source>
</reference>
<dbReference type="CDD" id="cd18322">
    <property type="entry name" value="BTB_POZ_SKP1"/>
    <property type="match status" value="1"/>
</dbReference>
<gene>
    <name evidence="8" type="ORF">LUZ62_086678</name>
</gene>
<evidence type="ECO:0000256" key="5">
    <source>
        <dbReference type="SAM" id="MobiDB-lite"/>
    </source>
</evidence>
<evidence type="ECO:0000256" key="2">
    <source>
        <dbReference type="ARBA" id="ARBA00009993"/>
    </source>
</evidence>
<dbReference type="EMBL" id="JAMFTS010000005">
    <property type="protein sequence ID" value="KAJ4752273.1"/>
    <property type="molecule type" value="Genomic_DNA"/>
</dbReference>
<evidence type="ECO:0000259" key="6">
    <source>
        <dbReference type="Pfam" id="PF01466"/>
    </source>
</evidence>
<dbReference type="Pfam" id="PF01466">
    <property type="entry name" value="Skp1"/>
    <property type="match status" value="1"/>
</dbReference>
<dbReference type="InterPro" id="IPR016072">
    <property type="entry name" value="Skp1_comp_dimer"/>
</dbReference>
<evidence type="ECO:0000313" key="8">
    <source>
        <dbReference type="EMBL" id="KAJ4752273.1"/>
    </source>
</evidence>
<evidence type="ECO:0000259" key="7">
    <source>
        <dbReference type="Pfam" id="PF03931"/>
    </source>
</evidence>
<protein>
    <recommendedName>
        <fullName evidence="4">SKP1-like protein</fullName>
    </recommendedName>
</protein>
<dbReference type="SMART" id="SM00512">
    <property type="entry name" value="Skp1"/>
    <property type="match status" value="1"/>
</dbReference>
<evidence type="ECO:0000256" key="1">
    <source>
        <dbReference type="ARBA" id="ARBA00004906"/>
    </source>
</evidence>
<feature type="domain" description="SKP1 component dimerisation" evidence="6">
    <location>
        <begin position="137"/>
        <end position="183"/>
    </location>
</feature>
<comment type="subunit">
    <text evidence="4">Part of a SCF (SKP1-cullin-F-box) protein ligase complex.</text>
</comment>
<comment type="pathway">
    <text evidence="1 4">Protein modification; protein ubiquitination.</text>
</comment>
<evidence type="ECO:0000256" key="3">
    <source>
        <dbReference type="ARBA" id="ARBA00022786"/>
    </source>
</evidence>
<dbReference type="GO" id="GO:0006511">
    <property type="term" value="P:ubiquitin-dependent protein catabolic process"/>
    <property type="evidence" value="ECO:0007669"/>
    <property type="project" value="InterPro"/>
</dbReference>
<dbReference type="Proteomes" id="UP001140206">
    <property type="component" value="Chromosome 5"/>
</dbReference>
<dbReference type="InterPro" id="IPR001232">
    <property type="entry name" value="SKP1-like"/>
</dbReference>
<feature type="compositionally biased region" description="Polar residues" evidence="5">
    <location>
        <begin position="1"/>
        <end position="12"/>
    </location>
</feature>
<comment type="similarity">
    <text evidence="2 4">Belongs to the SKP1 family.</text>
</comment>
<comment type="caution">
    <text evidence="8">The sequence shown here is derived from an EMBL/GenBank/DDBJ whole genome shotgun (WGS) entry which is preliminary data.</text>
</comment>
<name>A0AAV8CE83_9POAL</name>
<keyword evidence="3 4" id="KW-0833">Ubl conjugation pathway</keyword>
<dbReference type="AlphaFoldDB" id="A0AAV8CE83"/>
<dbReference type="SUPFAM" id="SSF81382">
    <property type="entry name" value="Skp1 dimerisation domain-like"/>
    <property type="match status" value="1"/>
</dbReference>
<accession>A0AAV8CE83</accession>
<dbReference type="Pfam" id="PF03931">
    <property type="entry name" value="Skp1_POZ"/>
    <property type="match status" value="1"/>
</dbReference>
<keyword evidence="9" id="KW-1185">Reference proteome</keyword>
<proteinExistence type="inferred from homology"/>
<dbReference type="PIRSF" id="PIRSF028729">
    <property type="entry name" value="E3_ubiquit_lig_SCF_Skp"/>
    <property type="match status" value="1"/>
</dbReference>
<evidence type="ECO:0000313" key="9">
    <source>
        <dbReference type="Proteomes" id="UP001140206"/>
    </source>
</evidence>
<comment type="function">
    <text evidence="4">Involved in ubiquitination and subsequent proteasomal degradation of target proteins. Together with CUL1, RBX1 and a F-box protein, it forms a SCF E3 ubiquitin ligase complex. The functional specificity of this complex depends on the type of F-box protein. In the SCF complex, it serves as an adapter that links the F-box protein to CUL1.</text>
</comment>
<feature type="region of interest" description="Disordered" evidence="5">
    <location>
        <begin position="1"/>
        <end position="23"/>
    </location>
</feature>